<proteinExistence type="predicted"/>
<feature type="region of interest" description="Disordered" evidence="1">
    <location>
        <begin position="1"/>
        <end position="83"/>
    </location>
</feature>
<sequence length="519" mass="57111">MPANIKTEPGSPERGLPPPAPAGGRSTRRPRDMDEDYDDDGEIEVIGGDTPQNTGGKRNKGTSSSKKKGQGSGGKKAGDKEWNYTYMPASTDQRKRNGRVEGRNLITWNRPRMAEKLLLHIMYECSRHRVEIPWDSVAHRLHPGSTGGAIVQHLNRLRANLIAEGHMVPPICQKPGSRVSVDPHIRGYIRKFPDSDDTATTRPVRFEEPIEDRRFNLPDAWDTFKGASIRYDAPSPGKSAPAAPVAAPSPPAPKSTPSKKGRGGKRTNNDRGFKREASPDPDSLDSDEEYAPAPKAARKQARRSTRASKQTYMNDDDVSEAEKEELPKKIPRKRLQKDVHEGAGASNNRVSHNGYIEIDDDNMQNYEANERRKGPIQSDFMGHSYAVRQNDATHSPHGYLNIPSNAGHGGGTFNLQDNNLATPMFDEQFATPLNHPTRPMSMPYGLHHNSHNPMLGEGSFVSDNHEMDTRSFSVQPRAINREGSRPTGPPEDAPNLLAGAGPGPNDSERADMLLSQGGF</sequence>
<accession>A0AAN7B5Z5</accession>
<keyword evidence="3" id="KW-1185">Reference proteome</keyword>
<comment type="caution">
    <text evidence="2">The sequence shown here is derived from an EMBL/GenBank/DDBJ whole genome shotgun (WGS) entry which is preliminary data.</text>
</comment>
<feature type="compositionally biased region" description="Basic and acidic residues" evidence="1">
    <location>
        <begin position="267"/>
        <end position="278"/>
    </location>
</feature>
<organism evidence="2 3">
    <name type="scientific">Rhypophila decipiens</name>
    <dbReference type="NCBI Taxonomy" id="261697"/>
    <lineage>
        <taxon>Eukaryota</taxon>
        <taxon>Fungi</taxon>
        <taxon>Dikarya</taxon>
        <taxon>Ascomycota</taxon>
        <taxon>Pezizomycotina</taxon>
        <taxon>Sordariomycetes</taxon>
        <taxon>Sordariomycetidae</taxon>
        <taxon>Sordariales</taxon>
        <taxon>Naviculisporaceae</taxon>
        <taxon>Rhypophila</taxon>
    </lineage>
</organism>
<reference evidence="2" key="2">
    <citation type="submission" date="2023-05" db="EMBL/GenBank/DDBJ databases">
        <authorList>
            <consortium name="Lawrence Berkeley National Laboratory"/>
            <person name="Steindorff A."/>
            <person name="Hensen N."/>
            <person name="Bonometti L."/>
            <person name="Westerberg I."/>
            <person name="Brannstrom I.O."/>
            <person name="Guillou S."/>
            <person name="Cros-Aarteil S."/>
            <person name="Calhoun S."/>
            <person name="Haridas S."/>
            <person name="Kuo A."/>
            <person name="Mondo S."/>
            <person name="Pangilinan J."/>
            <person name="Riley R."/>
            <person name="Labutti K."/>
            <person name="Andreopoulos B."/>
            <person name="Lipzen A."/>
            <person name="Chen C."/>
            <person name="Yanf M."/>
            <person name="Daum C."/>
            <person name="Ng V."/>
            <person name="Clum A."/>
            <person name="Ohm R."/>
            <person name="Martin F."/>
            <person name="Silar P."/>
            <person name="Natvig D."/>
            <person name="Lalanne C."/>
            <person name="Gautier V."/>
            <person name="Ament-Velasquez S.L."/>
            <person name="Kruys A."/>
            <person name="Hutchinson M.I."/>
            <person name="Powell A.J."/>
            <person name="Barry K."/>
            <person name="Miller A.N."/>
            <person name="Grigoriev I.V."/>
            <person name="Debuchy R."/>
            <person name="Gladieux P."/>
            <person name="Thoren M.H."/>
            <person name="Johannesson H."/>
        </authorList>
    </citation>
    <scope>NUCLEOTIDE SEQUENCE</scope>
    <source>
        <strain evidence="2">PSN293</strain>
    </source>
</reference>
<dbReference type="Proteomes" id="UP001301769">
    <property type="component" value="Unassembled WGS sequence"/>
</dbReference>
<dbReference type="AlphaFoldDB" id="A0AAN7B5Z5"/>
<gene>
    <name evidence="2" type="ORF">QBC37DRAFT_373431</name>
</gene>
<evidence type="ECO:0000313" key="2">
    <source>
        <dbReference type="EMBL" id="KAK4214041.1"/>
    </source>
</evidence>
<feature type="compositionally biased region" description="Low complexity" evidence="1">
    <location>
        <begin position="233"/>
        <end position="246"/>
    </location>
</feature>
<feature type="region of interest" description="Disordered" evidence="1">
    <location>
        <begin position="471"/>
        <end position="519"/>
    </location>
</feature>
<feature type="region of interest" description="Disordered" evidence="1">
    <location>
        <begin position="232"/>
        <end position="353"/>
    </location>
</feature>
<feature type="compositionally biased region" description="Acidic residues" evidence="1">
    <location>
        <begin position="33"/>
        <end position="43"/>
    </location>
</feature>
<feature type="compositionally biased region" description="Basic residues" evidence="1">
    <location>
        <begin position="57"/>
        <end position="69"/>
    </location>
</feature>
<evidence type="ECO:0000256" key="1">
    <source>
        <dbReference type="SAM" id="MobiDB-lite"/>
    </source>
</evidence>
<name>A0AAN7B5Z5_9PEZI</name>
<evidence type="ECO:0000313" key="3">
    <source>
        <dbReference type="Proteomes" id="UP001301769"/>
    </source>
</evidence>
<protein>
    <submittedName>
        <fullName evidence="2">Uncharacterized protein</fullName>
    </submittedName>
</protein>
<reference evidence="2" key="1">
    <citation type="journal article" date="2023" name="Mol. Phylogenet. Evol.">
        <title>Genome-scale phylogeny and comparative genomics of the fungal order Sordariales.</title>
        <authorList>
            <person name="Hensen N."/>
            <person name="Bonometti L."/>
            <person name="Westerberg I."/>
            <person name="Brannstrom I.O."/>
            <person name="Guillou S."/>
            <person name="Cros-Aarteil S."/>
            <person name="Calhoun S."/>
            <person name="Haridas S."/>
            <person name="Kuo A."/>
            <person name="Mondo S."/>
            <person name="Pangilinan J."/>
            <person name="Riley R."/>
            <person name="LaButti K."/>
            <person name="Andreopoulos B."/>
            <person name="Lipzen A."/>
            <person name="Chen C."/>
            <person name="Yan M."/>
            <person name="Daum C."/>
            <person name="Ng V."/>
            <person name="Clum A."/>
            <person name="Steindorff A."/>
            <person name="Ohm R.A."/>
            <person name="Martin F."/>
            <person name="Silar P."/>
            <person name="Natvig D.O."/>
            <person name="Lalanne C."/>
            <person name="Gautier V."/>
            <person name="Ament-Velasquez S.L."/>
            <person name="Kruys A."/>
            <person name="Hutchinson M.I."/>
            <person name="Powell A.J."/>
            <person name="Barry K."/>
            <person name="Miller A.N."/>
            <person name="Grigoriev I.V."/>
            <person name="Debuchy R."/>
            <person name="Gladieux P."/>
            <person name="Hiltunen Thoren M."/>
            <person name="Johannesson H."/>
        </authorList>
    </citation>
    <scope>NUCLEOTIDE SEQUENCE</scope>
    <source>
        <strain evidence="2">PSN293</strain>
    </source>
</reference>
<dbReference type="EMBL" id="MU858100">
    <property type="protein sequence ID" value="KAK4214041.1"/>
    <property type="molecule type" value="Genomic_DNA"/>
</dbReference>
<feature type="compositionally biased region" description="Basic residues" evidence="1">
    <location>
        <begin position="296"/>
        <end position="306"/>
    </location>
</feature>